<evidence type="ECO:0000313" key="2">
    <source>
        <dbReference type="Proteomes" id="UP000192582"/>
    </source>
</evidence>
<evidence type="ECO:0000313" key="1">
    <source>
        <dbReference type="EMBL" id="SMB79154.1"/>
    </source>
</evidence>
<dbReference type="AlphaFoldDB" id="A0A1W1UEE1"/>
<dbReference type="EMBL" id="FWWU01000003">
    <property type="protein sequence ID" value="SMB79154.1"/>
    <property type="molecule type" value="Genomic_DNA"/>
</dbReference>
<sequence length="82" mass="9104">MNDLPEALLLTLYAQTDTREDFAEWFVQQAVEKGQVIDVQTVHQHLVSLYKGKFITGQRVSGRAGVSHPQLIARGVRAAADL</sequence>
<proteinExistence type="predicted"/>
<dbReference type="RefSeq" id="WP_084045424.1">
    <property type="nucleotide sequence ID" value="NZ_FWWU01000003.1"/>
</dbReference>
<name>A0A1W1UEE1_9DEIO</name>
<protein>
    <submittedName>
        <fullName evidence="1">Uncharacterized protein</fullName>
    </submittedName>
</protein>
<gene>
    <name evidence="1" type="ORF">SAMN00790413_05799</name>
</gene>
<reference evidence="1" key="1">
    <citation type="submission" date="2017-04" db="EMBL/GenBank/DDBJ databases">
        <authorList>
            <person name="Afonso C.L."/>
            <person name="Miller P.J."/>
            <person name="Scott M.A."/>
            <person name="Spackman E."/>
            <person name="Goraichik I."/>
            <person name="Dimitrov K.M."/>
            <person name="Suarez D.L."/>
            <person name="Swayne D.E."/>
        </authorList>
    </citation>
    <scope>NUCLEOTIDE SEQUENCE [LARGE SCALE GENOMIC DNA]</scope>
    <source>
        <strain evidence="1">KR-140</strain>
    </source>
</reference>
<keyword evidence="2" id="KW-1185">Reference proteome</keyword>
<organism evidence="1 2">
    <name type="scientific">Deinococcus hopiensis KR-140</name>
    <dbReference type="NCBI Taxonomy" id="695939"/>
    <lineage>
        <taxon>Bacteria</taxon>
        <taxon>Thermotogati</taxon>
        <taxon>Deinococcota</taxon>
        <taxon>Deinococci</taxon>
        <taxon>Deinococcales</taxon>
        <taxon>Deinococcaceae</taxon>
        <taxon>Deinococcus</taxon>
    </lineage>
</organism>
<accession>A0A1W1UEE1</accession>
<dbReference type="Proteomes" id="UP000192582">
    <property type="component" value="Unassembled WGS sequence"/>
</dbReference>
<dbReference type="STRING" id="695939.SAMN00790413_05799"/>